<gene>
    <name evidence="4" type="primary">pcaD</name>
    <name evidence="4" type="ORF">GCM10011322_00720</name>
</gene>
<dbReference type="GO" id="GO:0016020">
    <property type="term" value="C:membrane"/>
    <property type="evidence" value="ECO:0007669"/>
    <property type="project" value="TreeGrafter"/>
</dbReference>
<dbReference type="PANTHER" id="PTHR43798">
    <property type="entry name" value="MONOACYLGLYCEROL LIPASE"/>
    <property type="match status" value="1"/>
</dbReference>
<dbReference type="InterPro" id="IPR026968">
    <property type="entry name" value="PcaD/CatD"/>
</dbReference>
<sequence length="260" mass="28020">MTIVVDGIRFNVRLDGPETAPVLVLSNSLSSNLAMWEPQMAAFSQRYRVLRYDQRGHGGTQVSPRPFTMDRLADDVVGILDALGIAKAHFCGVSMGGMTGMSLLRRHRHRIDRAVLANTAAQMGPPDLWNQRIRTVRAGGMEAVVHATVERWLTAGFRGSSPEAVAMIRKMILSTPPEGYAACCAAIRDMDQRESIRGVTNPVLVIIGAHDPATTPQAGAIVEAAIPGARALTLDGAHLTNIEQPQAFSQAVMDFLAAMP</sequence>
<dbReference type="Gene3D" id="3.40.50.1820">
    <property type="entry name" value="alpha/beta hydrolase"/>
    <property type="match status" value="1"/>
</dbReference>
<dbReference type="InterPro" id="IPR000073">
    <property type="entry name" value="AB_hydrolase_1"/>
</dbReference>
<dbReference type="PANTHER" id="PTHR43798:SF31">
    <property type="entry name" value="AB HYDROLASE SUPERFAMILY PROTEIN YCLE"/>
    <property type="match status" value="1"/>
</dbReference>
<keyword evidence="5" id="KW-1185">Reference proteome</keyword>
<dbReference type="RefSeq" id="WP_188908296.1">
    <property type="nucleotide sequence ID" value="NZ_BMMF01000001.1"/>
</dbReference>
<dbReference type="InterPro" id="IPR050266">
    <property type="entry name" value="AB_hydrolase_sf"/>
</dbReference>
<feature type="domain" description="AB hydrolase-1" evidence="2">
    <location>
        <begin position="21"/>
        <end position="145"/>
    </location>
</feature>
<dbReference type="AlphaFoldDB" id="A0A917Q3X3"/>
<dbReference type="InterPro" id="IPR029058">
    <property type="entry name" value="AB_hydrolase_fold"/>
</dbReference>
<organism evidence="4 5">
    <name type="scientific">Salinarimonas ramus</name>
    <dbReference type="NCBI Taxonomy" id="690164"/>
    <lineage>
        <taxon>Bacteria</taxon>
        <taxon>Pseudomonadati</taxon>
        <taxon>Pseudomonadota</taxon>
        <taxon>Alphaproteobacteria</taxon>
        <taxon>Hyphomicrobiales</taxon>
        <taxon>Salinarimonadaceae</taxon>
        <taxon>Salinarimonas</taxon>
    </lineage>
</organism>
<comment type="caution">
    <text evidence="4">The sequence shown here is derived from an EMBL/GenBank/DDBJ whole genome shotgun (WGS) entry which is preliminary data.</text>
</comment>
<evidence type="ECO:0000259" key="3">
    <source>
        <dbReference type="Pfam" id="PF08386"/>
    </source>
</evidence>
<dbReference type="GO" id="GO:0047570">
    <property type="term" value="F:3-oxoadipate enol-lactonase activity"/>
    <property type="evidence" value="ECO:0007669"/>
    <property type="project" value="InterPro"/>
</dbReference>
<reference evidence="4 5" key="1">
    <citation type="journal article" date="2014" name="Int. J. Syst. Evol. Microbiol.">
        <title>Complete genome sequence of Corynebacterium casei LMG S-19264T (=DSM 44701T), isolated from a smear-ripened cheese.</title>
        <authorList>
            <consortium name="US DOE Joint Genome Institute (JGI-PGF)"/>
            <person name="Walter F."/>
            <person name="Albersmeier A."/>
            <person name="Kalinowski J."/>
            <person name="Ruckert C."/>
        </authorList>
    </citation>
    <scope>NUCLEOTIDE SEQUENCE [LARGE SCALE GENOMIC DNA]</scope>
    <source>
        <strain evidence="4 5">CGMCC 1.9161</strain>
    </source>
</reference>
<feature type="domain" description="Peptidase S33 tripeptidyl aminopeptidase-like C-terminal" evidence="3">
    <location>
        <begin position="184"/>
        <end position="257"/>
    </location>
</feature>
<evidence type="ECO:0000313" key="4">
    <source>
        <dbReference type="EMBL" id="GGK17853.1"/>
    </source>
</evidence>
<dbReference type="EMBL" id="BMMF01000001">
    <property type="protein sequence ID" value="GGK17853.1"/>
    <property type="molecule type" value="Genomic_DNA"/>
</dbReference>
<dbReference type="SUPFAM" id="SSF53474">
    <property type="entry name" value="alpha/beta-Hydrolases"/>
    <property type="match status" value="1"/>
</dbReference>
<dbReference type="PRINTS" id="PR00111">
    <property type="entry name" value="ABHYDROLASE"/>
</dbReference>
<dbReference type="GO" id="GO:0042952">
    <property type="term" value="P:beta-ketoadipate pathway"/>
    <property type="evidence" value="ECO:0007669"/>
    <property type="project" value="InterPro"/>
</dbReference>
<dbReference type="Pfam" id="PF00561">
    <property type="entry name" value="Abhydrolase_1"/>
    <property type="match status" value="1"/>
</dbReference>
<accession>A0A917Q3X3</accession>
<dbReference type="NCBIfam" id="TIGR02427">
    <property type="entry name" value="protocat_pcaD"/>
    <property type="match status" value="1"/>
</dbReference>
<name>A0A917Q3X3_9HYPH</name>
<evidence type="ECO:0000256" key="1">
    <source>
        <dbReference type="ARBA" id="ARBA00022801"/>
    </source>
</evidence>
<keyword evidence="1" id="KW-0378">Hydrolase</keyword>
<dbReference type="InterPro" id="IPR013595">
    <property type="entry name" value="Pept_S33_TAP-like_C"/>
</dbReference>
<protein>
    <submittedName>
        <fullName evidence="4">3-oxoadipate enol-lactonase</fullName>
    </submittedName>
</protein>
<dbReference type="Proteomes" id="UP000600449">
    <property type="component" value="Unassembled WGS sequence"/>
</dbReference>
<evidence type="ECO:0000259" key="2">
    <source>
        <dbReference type="Pfam" id="PF00561"/>
    </source>
</evidence>
<evidence type="ECO:0000313" key="5">
    <source>
        <dbReference type="Proteomes" id="UP000600449"/>
    </source>
</evidence>
<proteinExistence type="predicted"/>
<dbReference type="Pfam" id="PF08386">
    <property type="entry name" value="Abhydrolase_4"/>
    <property type="match status" value="1"/>
</dbReference>